<keyword evidence="3" id="KW-1185">Reference proteome</keyword>
<name>A0A4S2MIC5_9PEZI</name>
<dbReference type="AlphaFoldDB" id="A0A4S2MIC5"/>
<evidence type="ECO:0000313" key="3">
    <source>
        <dbReference type="Proteomes" id="UP000298138"/>
    </source>
</evidence>
<sequence>MSLTHAFSPTHSLTHVAILLKLPSLSYSSSSSSTPAHNRNTPPHHHQNPKHAAAGIDVYKYIPPSTSTSTGTYN</sequence>
<gene>
    <name evidence="2" type="ORF">EX30DRAFT_344687</name>
</gene>
<dbReference type="InParanoid" id="A0A4S2MIC5"/>
<feature type="compositionally biased region" description="Polar residues" evidence="1">
    <location>
        <begin position="64"/>
        <end position="74"/>
    </location>
</feature>
<evidence type="ECO:0000256" key="1">
    <source>
        <dbReference type="SAM" id="MobiDB-lite"/>
    </source>
</evidence>
<organism evidence="2 3">
    <name type="scientific">Ascodesmis nigricans</name>
    <dbReference type="NCBI Taxonomy" id="341454"/>
    <lineage>
        <taxon>Eukaryota</taxon>
        <taxon>Fungi</taxon>
        <taxon>Dikarya</taxon>
        <taxon>Ascomycota</taxon>
        <taxon>Pezizomycotina</taxon>
        <taxon>Pezizomycetes</taxon>
        <taxon>Pezizales</taxon>
        <taxon>Ascodesmidaceae</taxon>
        <taxon>Ascodesmis</taxon>
    </lineage>
</organism>
<feature type="region of interest" description="Disordered" evidence="1">
    <location>
        <begin position="27"/>
        <end position="74"/>
    </location>
</feature>
<evidence type="ECO:0000313" key="2">
    <source>
        <dbReference type="EMBL" id="TGZ76671.1"/>
    </source>
</evidence>
<proteinExistence type="predicted"/>
<dbReference type="Proteomes" id="UP000298138">
    <property type="component" value="Unassembled WGS sequence"/>
</dbReference>
<accession>A0A4S2MIC5</accession>
<dbReference type="EMBL" id="ML220169">
    <property type="protein sequence ID" value="TGZ76671.1"/>
    <property type="molecule type" value="Genomic_DNA"/>
</dbReference>
<protein>
    <submittedName>
        <fullName evidence="2">Uncharacterized protein</fullName>
    </submittedName>
</protein>
<feature type="non-terminal residue" evidence="2">
    <location>
        <position position="74"/>
    </location>
</feature>
<reference evidence="2 3" key="1">
    <citation type="submission" date="2019-04" db="EMBL/GenBank/DDBJ databases">
        <title>Comparative genomics and transcriptomics to analyze fruiting body development in filamentous ascomycetes.</title>
        <authorList>
            <consortium name="DOE Joint Genome Institute"/>
            <person name="Lutkenhaus R."/>
            <person name="Traeger S."/>
            <person name="Breuer J."/>
            <person name="Kuo A."/>
            <person name="Lipzen A."/>
            <person name="Pangilinan J."/>
            <person name="Dilworth D."/>
            <person name="Sandor L."/>
            <person name="Poggeler S."/>
            <person name="Barry K."/>
            <person name="Grigoriev I.V."/>
            <person name="Nowrousian M."/>
        </authorList>
    </citation>
    <scope>NUCLEOTIDE SEQUENCE [LARGE SCALE GENOMIC DNA]</scope>
    <source>
        <strain evidence="2 3">CBS 389.68</strain>
    </source>
</reference>